<name>A0A8H6HS89_9AGAR</name>
<dbReference type="OrthoDB" id="3016788at2759"/>
<keyword evidence="3" id="KW-1185">Reference proteome</keyword>
<feature type="compositionally biased region" description="Acidic residues" evidence="1">
    <location>
        <begin position="613"/>
        <end position="627"/>
    </location>
</feature>
<accession>A0A8H6HS89</accession>
<evidence type="ECO:0000313" key="2">
    <source>
        <dbReference type="EMBL" id="KAF6750856.1"/>
    </source>
</evidence>
<sequence>MSAEYSERPFQKQRRRHKSMPTVLIAINHPLVTDLPIVNTVYVLSMKTDEKSLKDAKEFEESLGAPAGTAQEWISQGLIEVVPGDYVFLRDVTGGGNPLDDVFAAMITGPDHHSPQELGAFGQATDTVIGPSSLRSRGTTALENTGDAIKVQSQRCYALGVTVEPHTGIEAPAAAGKEASQSSSVYRDMTSAFVMAAGTLLANVTQSIPSKFRRGFEANSALSNVPRVGHDRNTVGANIQINFASVSKVSSAAEGNAVEMGHFGEAHFDRKDHYAYISTMISNPSMPRSYHPGYFHILHLGIFAALHKFTGFTFSGRRKHIGTPPTPPAGIVPREDALRVNAVFYPTAQTVNGKAIIALGSLPEKPQRKKPTKKAGNRVPAVDVPNTTIWVAPEMMDSKSSGYIPAATTRSTFIRDGGRIMSRRAHLNFVCRSILQQNCYALRQLAPDIGVSVDQAKFFESITYSSADDGSRLNVDQWPEAPDVSSVRAPRMDALDVFEKHCKAVAKVTPSVPFRTRSALEGSVGKGPGSESEKAEPQKQANRPGAAARKGPTNRRLRSAGTPLLTSGQGNLSQKRSKYGLRRSNRLLARPRQSSDIEPNPSTRGSVSNLGNEEIDQPGEWTTEEETDRPVIVAPRRKKLNGRRKASGIHTEVVPSTDSEEERQDAVTVPPNRARPAPAGPSHRTGEVENEIIPETDDDEPPTVFQAKRKSVPGNEELATLDDGIDCDVERSGNVRMHADSLSGGGPPVLESPPAKRRRQLYPILDSIYTQPGLKIDLDNFRRQHAAYVTTQSRFDKGQGIFKTLREACYALNEDPLGPSSLCHVKDMVVASNEYEALTDANEMASRLEHCELMITSSRPWTWIDVDVAQGVRKCLAKLEGAGDWLDVVIGIIKLGLVTGSDTFRFNPAAEPLLQAVSPSIYVHTNRRKGSGHGVFIPGEDKLDNAVLDCVLEIFPGWIGIDGTAEKHKRMRSWMVEAVVRELGAHVLTTAFMWQAFANFRPQLYVEDGKKLNRTITPKAELLDPFRRCLAAHPVADRTTEEGPAITIILILRSPGLNLRRRHDAALVAAHETLQRASYATELHAGVARLRSLNAARNYGTFTIMVIYHTEARLGTTSISSWPVRTRASRLRREPAAVHLIIRAIPASPRLAASSRANKPKSHHCLDCVKRHSGDIRVRSWHPMYVEIFDKSQRRRTHLQIPEIAPSRLCLVAFWIVSSIVRAELTVVVGPEYALRFPKKHASLSSPIPTYAPVVI</sequence>
<gene>
    <name evidence="2" type="ORF">DFP72DRAFT_1072011</name>
</gene>
<feature type="compositionally biased region" description="Basic residues" evidence="1">
    <location>
        <begin position="575"/>
        <end position="585"/>
    </location>
</feature>
<feature type="compositionally biased region" description="Polar residues" evidence="1">
    <location>
        <begin position="564"/>
        <end position="574"/>
    </location>
</feature>
<comment type="caution">
    <text evidence="2">The sequence shown here is derived from an EMBL/GenBank/DDBJ whole genome shotgun (WGS) entry which is preliminary data.</text>
</comment>
<feature type="compositionally biased region" description="Low complexity" evidence="1">
    <location>
        <begin position="670"/>
        <end position="681"/>
    </location>
</feature>
<dbReference type="AlphaFoldDB" id="A0A8H6HS89"/>
<dbReference type="EMBL" id="JACGCI010000054">
    <property type="protein sequence ID" value="KAF6750856.1"/>
    <property type="molecule type" value="Genomic_DNA"/>
</dbReference>
<proteinExistence type="predicted"/>
<reference evidence="2 3" key="1">
    <citation type="submission" date="2020-07" db="EMBL/GenBank/DDBJ databases">
        <title>Comparative genomics of pyrophilous fungi reveals a link between fire events and developmental genes.</title>
        <authorList>
            <consortium name="DOE Joint Genome Institute"/>
            <person name="Steindorff A.S."/>
            <person name="Carver A."/>
            <person name="Calhoun S."/>
            <person name="Stillman K."/>
            <person name="Liu H."/>
            <person name="Lipzen A."/>
            <person name="Pangilinan J."/>
            <person name="Labutti K."/>
            <person name="Bruns T.D."/>
            <person name="Grigoriev I.V."/>
        </authorList>
    </citation>
    <scope>NUCLEOTIDE SEQUENCE [LARGE SCALE GENOMIC DNA]</scope>
    <source>
        <strain evidence="2 3">CBS 144469</strain>
    </source>
</reference>
<dbReference type="Proteomes" id="UP000521943">
    <property type="component" value="Unassembled WGS sequence"/>
</dbReference>
<feature type="compositionally biased region" description="Polar residues" evidence="1">
    <location>
        <begin position="592"/>
        <end position="611"/>
    </location>
</feature>
<protein>
    <submittedName>
        <fullName evidence="2">Uncharacterized protein</fullName>
    </submittedName>
</protein>
<feature type="compositionally biased region" description="Basic residues" evidence="1">
    <location>
        <begin position="635"/>
        <end position="647"/>
    </location>
</feature>
<feature type="region of interest" description="Disordered" evidence="1">
    <location>
        <begin position="519"/>
        <end position="686"/>
    </location>
</feature>
<organism evidence="2 3">
    <name type="scientific">Ephemerocybe angulata</name>
    <dbReference type="NCBI Taxonomy" id="980116"/>
    <lineage>
        <taxon>Eukaryota</taxon>
        <taxon>Fungi</taxon>
        <taxon>Dikarya</taxon>
        <taxon>Basidiomycota</taxon>
        <taxon>Agaricomycotina</taxon>
        <taxon>Agaricomycetes</taxon>
        <taxon>Agaricomycetidae</taxon>
        <taxon>Agaricales</taxon>
        <taxon>Agaricineae</taxon>
        <taxon>Psathyrellaceae</taxon>
        <taxon>Ephemerocybe</taxon>
    </lineage>
</organism>
<evidence type="ECO:0000313" key="3">
    <source>
        <dbReference type="Proteomes" id="UP000521943"/>
    </source>
</evidence>
<evidence type="ECO:0000256" key="1">
    <source>
        <dbReference type="SAM" id="MobiDB-lite"/>
    </source>
</evidence>